<dbReference type="GO" id="GO:0046654">
    <property type="term" value="P:tetrahydrofolate biosynthetic process"/>
    <property type="evidence" value="ECO:0007669"/>
    <property type="project" value="TreeGrafter"/>
</dbReference>
<keyword evidence="6" id="KW-0479">Metal-binding</keyword>
<feature type="domain" description="Pterin-binding" evidence="9">
    <location>
        <begin position="22"/>
        <end position="274"/>
    </location>
</feature>
<reference evidence="10 11" key="1">
    <citation type="submission" date="2016-10" db="EMBL/GenBank/DDBJ databases">
        <authorList>
            <person name="de Groot N.N."/>
        </authorList>
    </citation>
    <scope>NUCLEOTIDE SEQUENCE [LARGE SCALE GENOMIC DNA]</scope>
    <source>
        <strain evidence="10 11">DSM 21668</strain>
    </source>
</reference>
<gene>
    <name evidence="10" type="ORF">SAMN04488090_2433</name>
</gene>
<keyword evidence="11" id="KW-1185">Reference proteome</keyword>
<dbReference type="GO" id="GO:0046872">
    <property type="term" value="F:metal ion binding"/>
    <property type="evidence" value="ECO:0007669"/>
    <property type="project" value="UniProtKB-KW"/>
</dbReference>
<proteinExistence type="predicted"/>
<comment type="catalytic activity">
    <reaction evidence="1">
        <text>(7,8-dihydropterin-6-yl)methyl diphosphate + 4-aminobenzoate = 7,8-dihydropteroate + diphosphate</text>
        <dbReference type="Rhea" id="RHEA:19949"/>
        <dbReference type="ChEBI" id="CHEBI:17836"/>
        <dbReference type="ChEBI" id="CHEBI:17839"/>
        <dbReference type="ChEBI" id="CHEBI:33019"/>
        <dbReference type="ChEBI" id="CHEBI:72950"/>
        <dbReference type="EC" id="2.5.1.15"/>
    </reaction>
</comment>
<evidence type="ECO:0000256" key="2">
    <source>
        <dbReference type="ARBA" id="ARBA00001946"/>
    </source>
</evidence>
<evidence type="ECO:0000313" key="10">
    <source>
        <dbReference type="EMBL" id="SDM05004.1"/>
    </source>
</evidence>
<accession>A0A1G9Q1V6</accession>
<dbReference type="EC" id="2.5.1.15" evidence="4"/>
<evidence type="ECO:0000256" key="8">
    <source>
        <dbReference type="ARBA" id="ARBA00022909"/>
    </source>
</evidence>
<keyword evidence="8" id="KW-0289">Folate biosynthesis</keyword>
<dbReference type="PANTHER" id="PTHR20941:SF1">
    <property type="entry name" value="FOLIC ACID SYNTHESIS PROTEIN FOL1"/>
    <property type="match status" value="1"/>
</dbReference>
<organism evidence="10 11">
    <name type="scientific">Siphonobacter aquaeclarae</name>
    <dbReference type="NCBI Taxonomy" id="563176"/>
    <lineage>
        <taxon>Bacteria</taxon>
        <taxon>Pseudomonadati</taxon>
        <taxon>Bacteroidota</taxon>
        <taxon>Cytophagia</taxon>
        <taxon>Cytophagales</taxon>
        <taxon>Cytophagaceae</taxon>
        <taxon>Siphonobacter</taxon>
    </lineage>
</organism>
<dbReference type="AlphaFoldDB" id="A0A1G9Q1V6"/>
<dbReference type="STRING" id="563176.SAMN04488090_2433"/>
<dbReference type="InterPro" id="IPR006390">
    <property type="entry name" value="DHP_synth_dom"/>
</dbReference>
<dbReference type="RefSeq" id="WP_093202890.1">
    <property type="nucleotide sequence ID" value="NZ_FNGS01000004.1"/>
</dbReference>
<dbReference type="OrthoDB" id="9811744at2"/>
<evidence type="ECO:0000259" key="9">
    <source>
        <dbReference type="PROSITE" id="PS50972"/>
    </source>
</evidence>
<keyword evidence="7" id="KW-0460">Magnesium</keyword>
<dbReference type="PANTHER" id="PTHR20941">
    <property type="entry name" value="FOLATE SYNTHESIS PROTEINS"/>
    <property type="match status" value="1"/>
</dbReference>
<dbReference type="InterPro" id="IPR000489">
    <property type="entry name" value="Pterin-binding_dom"/>
</dbReference>
<evidence type="ECO:0000256" key="4">
    <source>
        <dbReference type="ARBA" id="ARBA00012458"/>
    </source>
</evidence>
<dbReference type="Pfam" id="PF00809">
    <property type="entry name" value="Pterin_bind"/>
    <property type="match status" value="1"/>
</dbReference>
<name>A0A1G9Q1V6_9BACT</name>
<keyword evidence="5" id="KW-0808">Transferase</keyword>
<dbReference type="CDD" id="cd00739">
    <property type="entry name" value="DHPS"/>
    <property type="match status" value="1"/>
</dbReference>
<dbReference type="GO" id="GO:0005829">
    <property type="term" value="C:cytosol"/>
    <property type="evidence" value="ECO:0007669"/>
    <property type="project" value="TreeGrafter"/>
</dbReference>
<dbReference type="NCBIfam" id="TIGR01496">
    <property type="entry name" value="DHPS"/>
    <property type="match status" value="1"/>
</dbReference>
<dbReference type="InterPro" id="IPR045031">
    <property type="entry name" value="DHP_synth-like"/>
</dbReference>
<dbReference type="EMBL" id="FNGS01000004">
    <property type="protein sequence ID" value="SDM05004.1"/>
    <property type="molecule type" value="Genomic_DNA"/>
</dbReference>
<evidence type="ECO:0000256" key="5">
    <source>
        <dbReference type="ARBA" id="ARBA00022679"/>
    </source>
</evidence>
<evidence type="ECO:0000313" key="11">
    <source>
        <dbReference type="Proteomes" id="UP000198901"/>
    </source>
</evidence>
<dbReference type="GO" id="GO:0046656">
    <property type="term" value="P:folic acid biosynthetic process"/>
    <property type="evidence" value="ECO:0007669"/>
    <property type="project" value="UniProtKB-KW"/>
</dbReference>
<dbReference type="GO" id="GO:0004156">
    <property type="term" value="F:dihydropteroate synthase activity"/>
    <property type="evidence" value="ECO:0007669"/>
    <property type="project" value="UniProtKB-EC"/>
</dbReference>
<evidence type="ECO:0000256" key="3">
    <source>
        <dbReference type="ARBA" id="ARBA00004763"/>
    </source>
</evidence>
<evidence type="ECO:0000256" key="1">
    <source>
        <dbReference type="ARBA" id="ARBA00000012"/>
    </source>
</evidence>
<comment type="cofactor">
    <cofactor evidence="2">
        <name>Mg(2+)</name>
        <dbReference type="ChEBI" id="CHEBI:18420"/>
    </cofactor>
</comment>
<sequence length="281" mass="30717">MIPAFSPFTLNCRGRLISLETPAVMGILNVTPDSFHTGNRFGNEAALLERAEKMLSEGADFLDIGGYSTRPGAADISPEEEIRRVAPIITALARRFPEAVISVDTFRASVARQAVDAGAAIINDVSGGLLDDAMYETVAALQVPYILMHMRGTPQTMAGLNQYRDLIPDILDELHPKIARLRELGVKDLVIDPGFGFAKNADQNYQLLRQADAFHVFGIPLLIGISRKSMIWKKLGIPPEEALNGTTVLNTIALQKGAHILRVHDVREARETIRILGWLGG</sequence>
<evidence type="ECO:0000256" key="6">
    <source>
        <dbReference type="ARBA" id="ARBA00022723"/>
    </source>
</evidence>
<dbReference type="Proteomes" id="UP000198901">
    <property type="component" value="Unassembled WGS sequence"/>
</dbReference>
<evidence type="ECO:0000256" key="7">
    <source>
        <dbReference type="ARBA" id="ARBA00022842"/>
    </source>
</evidence>
<dbReference type="PROSITE" id="PS50972">
    <property type="entry name" value="PTERIN_BINDING"/>
    <property type="match status" value="1"/>
</dbReference>
<dbReference type="SUPFAM" id="SSF51717">
    <property type="entry name" value="Dihydropteroate synthetase-like"/>
    <property type="match status" value="1"/>
</dbReference>
<protein>
    <recommendedName>
        <fullName evidence="4">dihydropteroate synthase</fullName>
        <ecNumber evidence="4">2.5.1.15</ecNumber>
    </recommendedName>
</protein>
<comment type="pathway">
    <text evidence="3">Cofactor biosynthesis; tetrahydrofolate biosynthesis; 7,8-dihydrofolate from 2-amino-4-hydroxy-6-hydroxymethyl-7,8-dihydropteridine diphosphate and 4-aminobenzoate: step 1/2.</text>
</comment>
<dbReference type="Gene3D" id="3.20.20.20">
    <property type="entry name" value="Dihydropteroate synthase-like"/>
    <property type="match status" value="1"/>
</dbReference>
<dbReference type="InterPro" id="IPR011005">
    <property type="entry name" value="Dihydropteroate_synth-like_sf"/>
</dbReference>